<evidence type="ECO:0000313" key="11">
    <source>
        <dbReference type="EMBL" id="MET3731709.1"/>
    </source>
</evidence>
<keyword evidence="8" id="KW-0675">Receptor</keyword>
<gene>
    <name evidence="11" type="ORF">ABID46_001283</name>
</gene>
<keyword evidence="3" id="KW-1134">Transmembrane beta strand</keyword>
<organism evidence="11 12">
    <name type="scientific">Moheibacter stercoris</name>
    <dbReference type="NCBI Taxonomy" id="1628251"/>
    <lineage>
        <taxon>Bacteria</taxon>
        <taxon>Pseudomonadati</taxon>
        <taxon>Bacteroidota</taxon>
        <taxon>Flavobacteriia</taxon>
        <taxon>Flavobacteriales</taxon>
        <taxon>Weeksellaceae</taxon>
        <taxon>Moheibacter</taxon>
    </lineage>
</organism>
<evidence type="ECO:0000256" key="2">
    <source>
        <dbReference type="ARBA" id="ARBA00022448"/>
    </source>
</evidence>
<comment type="caution">
    <text evidence="11">The sequence shown here is derived from an EMBL/GenBank/DDBJ whole genome shotgun (WGS) entry which is preliminary data.</text>
</comment>
<keyword evidence="5" id="KW-0732">Signal</keyword>
<evidence type="ECO:0000259" key="10">
    <source>
        <dbReference type="Pfam" id="PF00593"/>
    </source>
</evidence>
<dbReference type="EMBL" id="JBEPMO010000005">
    <property type="protein sequence ID" value="MET3731709.1"/>
    <property type="molecule type" value="Genomic_DNA"/>
</dbReference>
<evidence type="ECO:0000256" key="6">
    <source>
        <dbReference type="ARBA" id="ARBA00023077"/>
    </source>
</evidence>
<dbReference type="Gene3D" id="2.40.170.20">
    <property type="entry name" value="TonB-dependent receptor, beta-barrel domain"/>
    <property type="match status" value="1"/>
</dbReference>
<evidence type="ECO:0000256" key="3">
    <source>
        <dbReference type="ARBA" id="ARBA00022452"/>
    </source>
</evidence>
<keyword evidence="2" id="KW-0813">Transport</keyword>
<proteinExistence type="predicted"/>
<evidence type="ECO:0000313" key="12">
    <source>
        <dbReference type="Proteomes" id="UP001549146"/>
    </source>
</evidence>
<dbReference type="PANTHER" id="PTHR30069:SF29">
    <property type="entry name" value="HEMOGLOBIN AND HEMOGLOBIN-HAPTOGLOBIN-BINDING PROTEIN 1-RELATED"/>
    <property type="match status" value="1"/>
</dbReference>
<dbReference type="PANTHER" id="PTHR30069">
    <property type="entry name" value="TONB-DEPENDENT OUTER MEMBRANE RECEPTOR"/>
    <property type="match status" value="1"/>
</dbReference>
<evidence type="ECO:0000256" key="7">
    <source>
        <dbReference type="ARBA" id="ARBA00023136"/>
    </source>
</evidence>
<comment type="subcellular location">
    <subcellularLocation>
        <location evidence="1">Cell outer membrane</location>
        <topology evidence="1">Multi-pass membrane protein</topology>
    </subcellularLocation>
</comment>
<accession>A0ABV2LU97</accession>
<feature type="domain" description="TonB-dependent receptor-like beta-barrel" evidence="10">
    <location>
        <begin position="280"/>
        <end position="586"/>
    </location>
</feature>
<protein>
    <recommendedName>
        <fullName evidence="10">TonB-dependent receptor-like beta-barrel domain-containing protein</fullName>
    </recommendedName>
</protein>
<reference evidence="11 12" key="1">
    <citation type="submission" date="2024-06" db="EMBL/GenBank/DDBJ databases">
        <title>Genomic Encyclopedia of Type Strains, Phase IV (KMG-IV): sequencing the most valuable type-strain genomes for metagenomic binning, comparative biology and taxonomic classification.</title>
        <authorList>
            <person name="Goeker M."/>
        </authorList>
    </citation>
    <scope>NUCLEOTIDE SEQUENCE [LARGE SCALE GENOMIC DNA]</scope>
    <source>
        <strain evidence="11 12">DSM 29388</strain>
    </source>
</reference>
<dbReference type="SUPFAM" id="SSF56935">
    <property type="entry name" value="Porins"/>
    <property type="match status" value="1"/>
</dbReference>
<evidence type="ECO:0000256" key="1">
    <source>
        <dbReference type="ARBA" id="ARBA00004571"/>
    </source>
</evidence>
<evidence type="ECO:0000256" key="9">
    <source>
        <dbReference type="ARBA" id="ARBA00023237"/>
    </source>
</evidence>
<sequence>MNVTLVGTYDGTTTDAEGNFSFETEELGERELELEGEGFASQILVIEIPLKASIEIELEEVTQLETAVFTAGTMRAVGNTNETMMSSLDVVTTAGSDGDIIAAMQTLPGTNNVSEDGRLFIRGGEGEETSIFIDRLRVFQPYSQTAPNTPARGRYSPFLFKGINFSTGGYEAAYGQALSGILSLETQDFPTENSVDLGIMTLGLSAALNKSWEKDALTTSLAYYNLWPAMQMLKTRDEFTHAPEGYSGEAVYRHQFKNGLYKSYMAAEYSKLGVLYEDINYENLVDFKLKNTNLYWNNSYVHTFHRNLEGFIGFSVAKSDTEVEQMQNDYLKEDWGFNAKMELDWKLNARNLVKLGSEYMGRGIENEEVETNLVSDLDENLWAVYAEHTWYFARKWGLKMGIRSEYSDYVKQWNVSPRVSLAYKINRYHNISAFYGEFFQSPIDEMGYDQPNGFMKSRQYLLNYFYQKEKQTVRMEVYQKDYSDLIRNTTEGKIFQNGIGYARGLDFFWRNNGSHFKNVQYWVSYSYIDTKRLYQDFPEETQPSFVANHNLSLVGKYWIQKWRSQLGMTYQFASGRPYHNPNSNEFMSGKTKEFSERSSQLGVFD</sequence>
<evidence type="ECO:0000256" key="4">
    <source>
        <dbReference type="ARBA" id="ARBA00022692"/>
    </source>
</evidence>
<dbReference type="InterPro" id="IPR008969">
    <property type="entry name" value="CarboxyPept-like_regulatory"/>
</dbReference>
<keyword evidence="9" id="KW-0998">Cell outer membrane</keyword>
<name>A0ABV2LU97_9FLAO</name>
<keyword evidence="6" id="KW-0798">TonB box</keyword>
<dbReference type="InterPro" id="IPR036942">
    <property type="entry name" value="Beta-barrel_TonB_sf"/>
</dbReference>
<dbReference type="Pfam" id="PF00593">
    <property type="entry name" value="TonB_dep_Rec_b-barrel"/>
    <property type="match status" value="1"/>
</dbReference>
<evidence type="ECO:0000256" key="8">
    <source>
        <dbReference type="ARBA" id="ARBA00023170"/>
    </source>
</evidence>
<dbReference type="Proteomes" id="UP001549146">
    <property type="component" value="Unassembled WGS sequence"/>
</dbReference>
<keyword evidence="7" id="KW-0472">Membrane</keyword>
<keyword evidence="4" id="KW-0812">Transmembrane</keyword>
<dbReference type="SUPFAM" id="SSF49464">
    <property type="entry name" value="Carboxypeptidase regulatory domain-like"/>
    <property type="match status" value="1"/>
</dbReference>
<dbReference type="InterPro" id="IPR000531">
    <property type="entry name" value="Beta-barrel_TonB"/>
</dbReference>
<evidence type="ECO:0000256" key="5">
    <source>
        <dbReference type="ARBA" id="ARBA00022729"/>
    </source>
</evidence>
<keyword evidence="12" id="KW-1185">Reference proteome</keyword>
<dbReference type="InterPro" id="IPR039426">
    <property type="entry name" value="TonB-dep_rcpt-like"/>
</dbReference>